<gene>
    <name evidence="1" type="ORF">EGK_20275</name>
</gene>
<reference evidence="1" key="1">
    <citation type="journal article" date="2011" name="Nat. Biotechnol.">
        <title>Genome sequencing and comparison of two nonhuman primate animal models, the cynomolgus and Chinese rhesus macaques.</title>
        <authorList>
            <person name="Yan G."/>
            <person name="Zhang G."/>
            <person name="Fang X."/>
            <person name="Zhang Y."/>
            <person name="Li C."/>
            <person name="Ling F."/>
            <person name="Cooper D.N."/>
            <person name="Li Q."/>
            <person name="Li Y."/>
            <person name="van Gool A.J."/>
            <person name="Du H."/>
            <person name="Chen J."/>
            <person name="Chen R."/>
            <person name="Zhang P."/>
            <person name="Huang Z."/>
            <person name="Thompson J.R."/>
            <person name="Meng Y."/>
            <person name="Bai Y."/>
            <person name="Wang J."/>
            <person name="Zhuo M."/>
            <person name="Wang T."/>
            <person name="Huang Y."/>
            <person name="Wei L."/>
            <person name="Li J."/>
            <person name="Wang Z."/>
            <person name="Hu H."/>
            <person name="Yang P."/>
            <person name="Le L."/>
            <person name="Stenson P.D."/>
            <person name="Li B."/>
            <person name="Liu X."/>
            <person name="Ball E.V."/>
            <person name="An N."/>
            <person name="Huang Q."/>
            <person name="Zhang Y."/>
            <person name="Fan W."/>
            <person name="Zhang X."/>
            <person name="Li Y."/>
            <person name="Wang W."/>
            <person name="Katze M.G."/>
            <person name="Su B."/>
            <person name="Nielsen R."/>
            <person name="Yang H."/>
            <person name="Wang J."/>
            <person name="Wang X."/>
            <person name="Wang J."/>
        </authorList>
    </citation>
    <scope>NUCLEOTIDE SEQUENCE [LARGE SCALE GENOMIC DNA]</scope>
    <source>
        <strain evidence="1">CR-5</strain>
    </source>
</reference>
<dbReference type="HOGENOM" id="CLU_2873562_0_0_1"/>
<dbReference type="EMBL" id="CM001273">
    <property type="protein sequence ID" value="EHH30545.1"/>
    <property type="molecule type" value="Genomic_DNA"/>
</dbReference>
<evidence type="ECO:0000313" key="1">
    <source>
        <dbReference type="EMBL" id="EHH30545.1"/>
    </source>
</evidence>
<dbReference type="Proteomes" id="UP000013456">
    <property type="component" value="Chromosome X"/>
</dbReference>
<accession>F7CKY1</accession>
<sequence>MMGHGVHTFPSYGTRRAHSLSAMGKPHNFRILESWQILFQGIIHFRGISFQITLIFSLGQRAEQ</sequence>
<dbReference type="AlphaFoldDB" id="F7CKY1"/>
<name>F7CKY1_MACMU</name>
<proteinExistence type="predicted"/>
<organism evidence="1">
    <name type="scientific">Macaca mulatta</name>
    <name type="common">Rhesus macaque</name>
    <dbReference type="NCBI Taxonomy" id="9544"/>
    <lineage>
        <taxon>Eukaryota</taxon>
        <taxon>Metazoa</taxon>
        <taxon>Chordata</taxon>
        <taxon>Craniata</taxon>
        <taxon>Vertebrata</taxon>
        <taxon>Euteleostomi</taxon>
        <taxon>Mammalia</taxon>
        <taxon>Eutheria</taxon>
        <taxon>Euarchontoglires</taxon>
        <taxon>Primates</taxon>
        <taxon>Haplorrhini</taxon>
        <taxon>Catarrhini</taxon>
        <taxon>Cercopithecidae</taxon>
        <taxon>Cercopithecinae</taxon>
        <taxon>Macaca</taxon>
    </lineage>
</organism>
<protein>
    <submittedName>
        <fullName evidence="1">Uncharacterized protein</fullName>
    </submittedName>
</protein>
<feature type="non-terminal residue" evidence="1">
    <location>
        <position position="64"/>
    </location>
</feature>